<keyword evidence="2" id="KW-0808">Transferase</keyword>
<dbReference type="RefSeq" id="WP_316426182.1">
    <property type="nucleotide sequence ID" value="NZ_CP130144.1"/>
</dbReference>
<evidence type="ECO:0000259" key="1">
    <source>
        <dbReference type="Pfam" id="PF00535"/>
    </source>
</evidence>
<name>A0AA96WR58_LEPBY</name>
<dbReference type="AlphaFoldDB" id="A0AA96WR58"/>
<dbReference type="InterPro" id="IPR029044">
    <property type="entry name" value="Nucleotide-diphossugar_trans"/>
</dbReference>
<dbReference type="InterPro" id="IPR050834">
    <property type="entry name" value="Glycosyltransf_2"/>
</dbReference>
<dbReference type="Gene3D" id="3.90.550.10">
    <property type="entry name" value="Spore Coat Polysaccharide Biosynthesis Protein SpsA, Chain A"/>
    <property type="match status" value="1"/>
</dbReference>
<reference evidence="2" key="1">
    <citation type="journal article" date="2023" name="Plants (Basel)">
        <title>Genomic Analysis of Leptolyngbya boryana CZ1 Reveals Efficient Carbon Fixation Modules.</title>
        <authorList>
            <person name="Bai X."/>
            <person name="Wang H."/>
            <person name="Cheng W."/>
            <person name="Wang J."/>
            <person name="Ma M."/>
            <person name="Hu H."/>
            <person name="Song Z."/>
            <person name="Ma H."/>
            <person name="Fan Y."/>
            <person name="Du C."/>
            <person name="Xu J."/>
        </authorList>
    </citation>
    <scope>NUCLEOTIDE SEQUENCE</scope>
    <source>
        <strain evidence="2">CZ1</strain>
    </source>
</reference>
<dbReference type="PANTHER" id="PTHR43685:SF11">
    <property type="entry name" value="GLYCOSYLTRANSFERASE TAGX-RELATED"/>
    <property type="match status" value="1"/>
</dbReference>
<keyword evidence="2" id="KW-0328">Glycosyltransferase</keyword>
<dbReference type="SUPFAM" id="SSF53448">
    <property type="entry name" value="Nucleotide-diphospho-sugar transferases"/>
    <property type="match status" value="1"/>
</dbReference>
<evidence type="ECO:0000313" key="2">
    <source>
        <dbReference type="EMBL" id="WNZ43998.1"/>
    </source>
</evidence>
<accession>A0AA96WR58</accession>
<dbReference type="InterPro" id="IPR001173">
    <property type="entry name" value="Glyco_trans_2-like"/>
</dbReference>
<dbReference type="GO" id="GO:0016757">
    <property type="term" value="F:glycosyltransferase activity"/>
    <property type="evidence" value="ECO:0007669"/>
    <property type="project" value="UniProtKB-KW"/>
</dbReference>
<gene>
    <name evidence="2" type="ORF">Q2T42_19380</name>
</gene>
<dbReference type="PANTHER" id="PTHR43685">
    <property type="entry name" value="GLYCOSYLTRANSFERASE"/>
    <property type="match status" value="1"/>
</dbReference>
<sequence length="295" mass="34295">MLYSSGYPSISVIVPSFNQGQFIEDTLVSIFSQQYPNLEVLVLDGGSTDNTVEILEKYSDRITYWHSKPDKGQADAINQGFAMSTGEVICWLNSDDMYLPGTLLDIGRRFQGRTDQPYLVYGNTILLYQDGEEHKAVNSQLGEPFDAFQLTHYDFIPQASSFWTRKLWQQVGELNLKYSFVLDWDWFIRASQVTSFDYIPKFYSLYRIHEAHKTGVGGEKRRQEIMEIVEIYSSSYWTDLYAIVSEHYAAIRAKSQFLKRWRVPKWQTVLLLLIPKLRAALETPQHLFKILEMYG</sequence>
<proteinExistence type="predicted"/>
<dbReference type="EC" id="2.4.-.-" evidence="2"/>
<organism evidence="2">
    <name type="scientific">Leptolyngbya boryana CZ1</name>
    <dbReference type="NCBI Taxonomy" id="3060204"/>
    <lineage>
        <taxon>Bacteria</taxon>
        <taxon>Bacillati</taxon>
        <taxon>Cyanobacteriota</taxon>
        <taxon>Cyanophyceae</taxon>
        <taxon>Leptolyngbyales</taxon>
        <taxon>Leptolyngbyaceae</taxon>
        <taxon>Leptolyngbya group</taxon>
        <taxon>Leptolyngbya</taxon>
    </lineage>
</organism>
<dbReference type="EMBL" id="CP130144">
    <property type="protein sequence ID" value="WNZ43998.1"/>
    <property type="molecule type" value="Genomic_DNA"/>
</dbReference>
<protein>
    <submittedName>
        <fullName evidence="2">Glycosyltransferase family 2 protein</fullName>
        <ecNumber evidence="2">2.4.-.-</ecNumber>
    </submittedName>
</protein>
<dbReference type="Pfam" id="PF00535">
    <property type="entry name" value="Glycos_transf_2"/>
    <property type="match status" value="1"/>
</dbReference>
<reference evidence="2" key="2">
    <citation type="submission" date="2023-07" db="EMBL/GenBank/DDBJ databases">
        <authorList>
            <person name="Bai X.-H."/>
            <person name="Wang H.-H."/>
            <person name="Wang J."/>
            <person name="Ma M.-Y."/>
            <person name="Hu H.-H."/>
            <person name="Song Z.-L."/>
            <person name="Ma H.-G."/>
            <person name="Fan Y."/>
            <person name="Du C.-Y."/>
            <person name="Xu J.-C."/>
        </authorList>
    </citation>
    <scope>NUCLEOTIDE SEQUENCE</scope>
    <source>
        <strain evidence="2">CZ1</strain>
    </source>
</reference>
<dbReference type="CDD" id="cd06433">
    <property type="entry name" value="GT_2_WfgS_like"/>
    <property type="match status" value="1"/>
</dbReference>
<feature type="domain" description="Glycosyltransferase 2-like" evidence="1">
    <location>
        <begin position="11"/>
        <end position="111"/>
    </location>
</feature>